<accession>A0ABU8KYD3</accession>
<dbReference type="RefSeq" id="WP_337107451.1">
    <property type="nucleotide sequence ID" value="NZ_JAPYKS010000013.1"/>
</dbReference>
<keyword evidence="2" id="KW-1185">Reference proteome</keyword>
<dbReference type="Proteomes" id="UP001387293">
    <property type="component" value="Unassembled WGS sequence"/>
</dbReference>
<gene>
    <name evidence="1" type="ORF">O7A60_18425</name>
</gene>
<comment type="caution">
    <text evidence="1">The sequence shown here is derived from an EMBL/GenBank/DDBJ whole genome shotgun (WGS) entry which is preliminary data.</text>
</comment>
<organism evidence="1 2">
    <name type="scientific">Mesorhizobium salmacidum</name>
    <dbReference type="NCBI Taxonomy" id="3015171"/>
    <lineage>
        <taxon>Bacteria</taxon>
        <taxon>Pseudomonadati</taxon>
        <taxon>Pseudomonadota</taxon>
        <taxon>Alphaproteobacteria</taxon>
        <taxon>Hyphomicrobiales</taxon>
        <taxon>Phyllobacteriaceae</taxon>
        <taxon>Mesorhizobium</taxon>
    </lineage>
</organism>
<evidence type="ECO:0000313" key="2">
    <source>
        <dbReference type="Proteomes" id="UP001387293"/>
    </source>
</evidence>
<reference evidence="1 2" key="1">
    <citation type="submission" date="2022-12" db="EMBL/GenBank/DDBJ databases">
        <authorList>
            <person name="Muema E."/>
        </authorList>
    </citation>
    <scope>NUCLEOTIDE SEQUENCE [LARGE SCALE GENOMIC DNA]</scope>
    <source>
        <strain evidence="2">1326</strain>
    </source>
</reference>
<name>A0ABU8KYD3_9HYPH</name>
<dbReference type="EMBL" id="JAPYKS010000013">
    <property type="protein sequence ID" value="MEI9410728.1"/>
    <property type="molecule type" value="Genomic_DNA"/>
</dbReference>
<proteinExistence type="predicted"/>
<evidence type="ECO:0000313" key="1">
    <source>
        <dbReference type="EMBL" id="MEI9410728.1"/>
    </source>
</evidence>
<protein>
    <submittedName>
        <fullName evidence="1">Uncharacterized protein</fullName>
    </submittedName>
</protein>
<sequence length="135" mass="13985">MQARLVILGLVVLAFMGLGLVAYHYKVAARDAEADTAQAKAETRQAKADLKVAEDVNAANQATIGRLQAQAASDAKLTAQLAEQIAASNQAFIDTNAAVTALKDANADVSHFLAQPVPADLRKLYDPAAGAAGGR</sequence>